<organism evidence="10 11">
    <name type="scientific">Gluconacetobacter sacchari</name>
    <dbReference type="NCBI Taxonomy" id="92759"/>
    <lineage>
        <taxon>Bacteria</taxon>
        <taxon>Pseudomonadati</taxon>
        <taxon>Pseudomonadota</taxon>
        <taxon>Alphaproteobacteria</taxon>
        <taxon>Acetobacterales</taxon>
        <taxon>Acetobacteraceae</taxon>
        <taxon>Gluconacetobacter</taxon>
    </lineage>
</organism>
<dbReference type="GO" id="GO:0022857">
    <property type="term" value="F:transmembrane transporter activity"/>
    <property type="evidence" value="ECO:0007669"/>
    <property type="project" value="InterPro"/>
</dbReference>
<evidence type="ECO:0000256" key="5">
    <source>
        <dbReference type="ARBA" id="ARBA00022692"/>
    </source>
</evidence>
<evidence type="ECO:0000256" key="8">
    <source>
        <dbReference type="SAM" id="Phobius"/>
    </source>
</evidence>
<proteinExistence type="inferred from homology"/>
<dbReference type="InterPro" id="IPR004638">
    <property type="entry name" value="EmrB-like"/>
</dbReference>
<dbReference type="NCBIfam" id="TIGR00711">
    <property type="entry name" value="efflux_EmrB"/>
    <property type="match status" value="1"/>
</dbReference>
<feature type="transmembrane region" description="Helical" evidence="8">
    <location>
        <begin position="19"/>
        <end position="39"/>
    </location>
</feature>
<dbReference type="PANTHER" id="PTHR42718">
    <property type="entry name" value="MAJOR FACILITATOR SUPERFAMILY MULTIDRUG TRANSPORTER MFSC"/>
    <property type="match status" value="1"/>
</dbReference>
<dbReference type="Gene3D" id="1.20.1720.10">
    <property type="entry name" value="Multidrug resistance protein D"/>
    <property type="match status" value="1"/>
</dbReference>
<sequence>MNATPEVDKEPWRPAANPWLIAVTVTLAAFMEILDGTIINVALPHISGALGSSYDDATWALTSYLVANGIVLTISAWFGKLFGRKRYFMICIVMFTVCSFLCGLSTSLPMLIVFRLMQGFFGGGLQPNQQSIILDTFPPDKRGAAFGLTAIATIIGPIMGPLLGGYLVDNFSWRWIFYVNVPFGILATIGVALLVEDPPWERSARQPVDIIGIALISLGLGGLEIMCDRGEDEDWFASPFVTAMAVCGVAGMIGAIIWLRRARHPLVNLDIFKDRNFAAGTFLMGMMGAVLYASAVIVPQFAQQVLGYTATWSGLLLAPGGAVVILMIPIIGRMMGVVQVRTIIAAGFFIMGASMFISARLTPSIDFSHLVLFRIIQTASLGFLFVPISTAAYSTLPRELNADGSAIFSMARNYVGSLSISLATATIIQTQQRQQAALVGRMSPFRPEYQHYLAIAQQVARDAGMPPARATQYALYRLYRTFMTQVSILAYNEVFMLIGLLAFCIVPLCFLLSPNRDRPDSSASAIH</sequence>
<evidence type="ECO:0000256" key="6">
    <source>
        <dbReference type="ARBA" id="ARBA00022989"/>
    </source>
</evidence>
<comment type="caution">
    <text evidence="10">The sequence shown here is derived from an EMBL/GenBank/DDBJ whole genome shotgun (WGS) entry which is preliminary data.</text>
</comment>
<dbReference type="InterPro" id="IPR020846">
    <property type="entry name" value="MFS_dom"/>
</dbReference>
<dbReference type="RefSeq" id="WP_182998975.1">
    <property type="nucleotide sequence ID" value="NZ_JABEQJ010000032.1"/>
</dbReference>
<feature type="transmembrane region" description="Helical" evidence="8">
    <location>
        <begin position="338"/>
        <end position="359"/>
    </location>
</feature>
<evidence type="ECO:0000259" key="9">
    <source>
        <dbReference type="PROSITE" id="PS50850"/>
    </source>
</evidence>
<dbReference type="Gene3D" id="1.20.1250.20">
    <property type="entry name" value="MFS general substrate transporter like domains"/>
    <property type="match status" value="1"/>
</dbReference>
<reference evidence="10 11" key="1">
    <citation type="submission" date="2020-04" db="EMBL/GenBank/DDBJ databases">
        <title>Description of novel Gluconacetobacter.</title>
        <authorList>
            <person name="Sombolestani A."/>
        </authorList>
    </citation>
    <scope>NUCLEOTIDE SEQUENCE [LARGE SCALE GENOMIC DNA]</scope>
    <source>
        <strain evidence="10 11">LMG 19747</strain>
    </source>
</reference>
<dbReference type="SUPFAM" id="SSF103473">
    <property type="entry name" value="MFS general substrate transporter"/>
    <property type="match status" value="1"/>
</dbReference>
<evidence type="ECO:0000313" key="10">
    <source>
        <dbReference type="EMBL" id="MBB2162146.1"/>
    </source>
</evidence>
<gene>
    <name evidence="10" type="ORF">HLH48_18620</name>
</gene>
<keyword evidence="3" id="KW-0813">Transport</keyword>
<dbReference type="InterPro" id="IPR011701">
    <property type="entry name" value="MFS"/>
</dbReference>
<dbReference type="InterPro" id="IPR036259">
    <property type="entry name" value="MFS_trans_sf"/>
</dbReference>
<accession>A0A7W4NQ25</accession>
<evidence type="ECO:0000313" key="11">
    <source>
        <dbReference type="Proteomes" id="UP000589085"/>
    </source>
</evidence>
<feature type="transmembrane region" description="Helical" evidence="8">
    <location>
        <begin position="59"/>
        <end position="78"/>
    </location>
</feature>
<feature type="transmembrane region" description="Helical" evidence="8">
    <location>
        <begin position="175"/>
        <end position="195"/>
    </location>
</feature>
<dbReference type="Proteomes" id="UP000589085">
    <property type="component" value="Unassembled WGS sequence"/>
</dbReference>
<keyword evidence="6 8" id="KW-1133">Transmembrane helix</keyword>
<feature type="transmembrane region" description="Helical" evidence="8">
    <location>
        <begin position="279"/>
        <end position="298"/>
    </location>
</feature>
<feature type="domain" description="Major facilitator superfamily (MFS) profile" evidence="9">
    <location>
        <begin position="21"/>
        <end position="517"/>
    </location>
</feature>
<protein>
    <submittedName>
        <fullName evidence="10">DHA2 family efflux MFS transporter permease subunit</fullName>
    </submittedName>
</protein>
<evidence type="ECO:0000256" key="3">
    <source>
        <dbReference type="ARBA" id="ARBA00022448"/>
    </source>
</evidence>
<evidence type="ECO:0000256" key="2">
    <source>
        <dbReference type="ARBA" id="ARBA00008537"/>
    </source>
</evidence>
<evidence type="ECO:0000256" key="1">
    <source>
        <dbReference type="ARBA" id="ARBA00004651"/>
    </source>
</evidence>
<dbReference type="EMBL" id="JABEQJ010000032">
    <property type="protein sequence ID" value="MBB2162146.1"/>
    <property type="molecule type" value="Genomic_DNA"/>
</dbReference>
<keyword evidence="7 8" id="KW-0472">Membrane</keyword>
<feature type="transmembrane region" description="Helical" evidence="8">
    <location>
        <begin position="144"/>
        <end position="168"/>
    </location>
</feature>
<feature type="transmembrane region" description="Helical" evidence="8">
    <location>
        <begin position="371"/>
        <end position="393"/>
    </location>
</feature>
<comment type="subcellular location">
    <subcellularLocation>
        <location evidence="1">Cell membrane</location>
        <topology evidence="1">Multi-pass membrane protein</topology>
    </subcellularLocation>
</comment>
<keyword evidence="5 8" id="KW-0812">Transmembrane</keyword>
<keyword evidence="4" id="KW-1003">Cell membrane</keyword>
<dbReference type="Pfam" id="PF07690">
    <property type="entry name" value="MFS_1"/>
    <property type="match status" value="1"/>
</dbReference>
<dbReference type="CDD" id="cd17503">
    <property type="entry name" value="MFS_LmrB_MDR_like"/>
    <property type="match status" value="1"/>
</dbReference>
<feature type="transmembrane region" description="Helical" evidence="8">
    <location>
        <begin position="239"/>
        <end position="259"/>
    </location>
</feature>
<evidence type="ECO:0000256" key="7">
    <source>
        <dbReference type="ARBA" id="ARBA00023136"/>
    </source>
</evidence>
<comment type="similarity">
    <text evidence="2">Belongs to the major facilitator superfamily. EmrB family.</text>
</comment>
<feature type="transmembrane region" description="Helical" evidence="8">
    <location>
        <begin position="488"/>
        <end position="512"/>
    </location>
</feature>
<feature type="transmembrane region" description="Helical" evidence="8">
    <location>
        <begin position="90"/>
        <end position="114"/>
    </location>
</feature>
<name>A0A7W4NQ25_9PROT</name>
<feature type="transmembrane region" description="Helical" evidence="8">
    <location>
        <begin position="310"/>
        <end position="332"/>
    </location>
</feature>
<dbReference type="PANTHER" id="PTHR42718:SF9">
    <property type="entry name" value="MAJOR FACILITATOR SUPERFAMILY MULTIDRUG TRANSPORTER MFSC"/>
    <property type="match status" value="1"/>
</dbReference>
<dbReference type="AlphaFoldDB" id="A0A7W4NQ25"/>
<dbReference type="PROSITE" id="PS50850">
    <property type="entry name" value="MFS"/>
    <property type="match status" value="1"/>
</dbReference>
<evidence type="ECO:0000256" key="4">
    <source>
        <dbReference type="ARBA" id="ARBA00022475"/>
    </source>
</evidence>
<dbReference type="GO" id="GO:0005886">
    <property type="term" value="C:plasma membrane"/>
    <property type="evidence" value="ECO:0007669"/>
    <property type="project" value="UniProtKB-SubCell"/>
</dbReference>